<dbReference type="Gene3D" id="1.10.443.10">
    <property type="entry name" value="Intergrase catalytic core"/>
    <property type="match status" value="1"/>
</dbReference>
<dbReference type="InterPro" id="IPR044068">
    <property type="entry name" value="CB"/>
</dbReference>
<dbReference type="EMBL" id="LJGZ01000021">
    <property type="protein sequence ID" value="OEV20714.1"/>
    <property type="molecule type" value="Genomic_DNA"/>
</dbReference>
<dbReference type="PANTHER" id="PTHR30349:SF64">
    <property type="entry name" value="PROPHAGE INTEGRASE INTD-RELATED"/>
    <property type="match status" value="1"/>
</dbReference>
<keyword evidence="8" id="KW-1185">Reference proteome</keyword>
<dbReference type="Pfam" id="PF00589">
    <property type="entry name" value="Phage_integrase"/>
    <property type="match status" value="1"/>
</dbReference>
<evidence type="ECO:0000259" key="5">
    <source>
        <dbReference type="PROSITE" id="PS51898"/>
    </source>
</evidence>
<dbReference type="Proteomes" id="UP000175971">
    <property type="component" value="Unassembled WGS sequence"/>
</dbReference>
<dbReference type="Gene3D" id="1.10.150.130">
    <property type="match status" value="1"/>
</dbReference>
<dbReference type="CDD" id="cd01189">
    <property type="entry name" value="INT_ICEBs1_C_like"/>
    <property type="match status" value="1"/>
</dbReference>
<comment type="similarity">
    <text evidence="1">Belongs to the 'phage' integrase family.</text>
</comment>
<dbReference type="InterPro" id="IPR011010">
    <property type="entry name" value="DNA_brk_join_enz"/>
</dbReference>
<accession>A0A1E7LWZ8</accession>
<dbReference type="RefSeq" id="WP_070200776.1">
    <property type="nucleotide sequence ID" value="NZ_LJGZ01000021.1"/>
</dbReference>
<evidence type="ECO:0000256" key="1">
    <source>
        <dbReference type="ARBA" id="ARBA00008857"/>
    </source>
</evidence>
<keyword evidence="3" id="KW-0233">DNA recombination</keyword>
<feature type="domain" description="Core-binding (CB)" evidence="6">
    <location>
        <begin position="74"/>
        <end position="173"/>
    </location>
</feature>
<comment type="caution">
    <text evidence="7">The sequence shown here is derived from an EMBL/GenBank/DDBJ whole genome shotgun (WGS) entry which is preliminary data.</text>
</comment>
<reference evidence="7 8" key="1">
    <citation type="journal article" date="2016" name="Front. Microbiol.">
        <title>Comparative Genomics Analysis of Streptomyces Species Reveals Their Adaptation to the Marine Environment and Their Diversity at the Genomic Level.</title>
        <authorList>
            <person name="Tian X."/>
            <person name="Zhang Z."/>
            <person name="Yang T."/>
            <person name="Chen M."/>
            <person name="Li J."/>
            <person name="Chen F."/>
            <person name="Yang J."/>
            <person name="Li W."/>
            <person name="Zhang B."/>
            <person name="Zhang Z."/>
            <person name="Wu J."/>
            <person name="Zhang C."/>
            <person name="Long L."/>
            <person name="Xiao J."/>
        </authorList>
    </citation>
    <scope>NUCLEOTIDE SEQUENCE [LARGE SCALE GENOMIC DNA]</scope>
    <source>
        <strain evidence="7 8">SCSIO M10372</strain>
    </source>
</reference>
<dbReference type="SUPFAM" id="SSF56349">
    <property type="entry name" value="DNA breaking-rejoining enzymes"/>
    <property type="match status" value="1"/>
</dbReference>
<dbReference type="GO" id="GO:0015074">
    <property type="term" value="P:DNA integration"/>
    <property type="evidence" value="ECO:0007669"/>
    <property type="project" value="InterPro"/>
</dbReference>
<dbReference type="InterPro" id="IPR013762">
    <property type="entry name" value="Integrase-like_cat_sf"/>
</dbReference>
<organism evidence="7 8">
    <name type="scientific">Streptomyces nanshensis</name>
    <dbReference type="NCBI Taxonomy" id="518642"/>
    <lineage>
        <taxon>Bacteria</taxon>
        <taxon>Bacillati</taxon>
        <taxon>Actinomycetota</taxon>
        <taxon>Actinomycetes</taxon>
        <taxon>Kitasatosporales</taxon>
        <taxon>Streptomycetaceae</taxon>
        <taxon>Streptomyces</taxon>
    </lineage>
</organism>
<dbReference type="PANTHER" id="PTHR30349">
    <property type="entry name" value="PHAGE INTEGRASE-RELATED"/>
    <property type="match status" value="1"/>
</dbReference>
<dbReference type="GO" id="GO:0003677">
    <property type="term" value="F:DNA binding"/>
    <property type="evidence" value="ECO:0007669"/>
    <property type="project" value="UniProtKB-UniRule"/>
</dbReference>
<dbReference type="AlphaFoldDB" id="A0A1E7LWZ8"/>
<dbReference type="InterPro" id="IPR002104">
    <property type="entry name" value="Integrase_catalytic"/>
</dbReference>
<proteinExistence type="inferred from homology"/>
<dbReference type="InterPro" id="IPR010998">
    <property type="entry name" value="Integrase_recombinase_N"/>
</dbReference>
<dbReference type="PROSITE" id="PS51900">
    <property type="entry name" value="CB"/>
    <property type="match status" value="1"/>
</dbReference>
<name>A0A1E7LWZ8_9ACTN</name>
<dbReference type="PROSITE" id="PS51898">
    <property type="entry name" value="TYR_RECOMBINASE"/>
    <property type="match status" value="1"/>
</dbReference>
<evidence type="ECO:0000256" key="2">
    <source>
        <dbReference type="ARBA" id="ARBA00023125"/>
    </source>
</evidence>
<evidence type="ECO:0000259" key="6">
    <source>
        <dbReference type="PROSITE" id="PS51900"/>
    </source>
</evidence>
<dbReference type="InterPro" id="IPR050090">
    <property type="entry name" value="Tyrosine_recombinase_XerCD"/>
</dbReference>
<keyword evidence="2 4" id="KW-0238">DNA-binding</keyword>
<protein>
    <submittedName>
        <fullName evidence="7">Integrase</fullName>
    </submittedName>
</protein>
<evidence type="ECO:0000313" key="8">
    <source>
        <dbReference type="Proteomes" id="UP000175971"/>
    </source>
</evidence>
<evidence type="ECO:0000256" key="3">
    <source>
        <dbReference type="ARBA" id="ARBA00023172"/>
    </source>
</evidence>
<gene>
    <name evidence="7" type="ORF">AN221_10885</name>
</gene>
<dbReference type="GO" id="GO:0006310">
    <property type="term" value="P:DNA recombination"/>
    <property type="evidence" value="ECO:0007669"/>
    <property type="project" value="UniProtKB-KW"/>
</dbReference>
<sequence length="621" mass="69798">MAYIKKRDKRDGTASYTVMWRASGARGGKQESEVFEDETAAERFRDLVNGHGQQWPPGWTRGHGFVADRRRADTMFEPFALAYVDRLTGIQGDTRSKYKKEIRENMAPWFGPYSVEDGEGSIVRTMVQDWVNDLEAGRLAPLDPRDRKPRTKYAPKTVQNKHGLLSAIMQSAVDAEPSLRASNPCAKTRLPRLDGAEDEEEMVFLEREEWAWIYECLRDDAKDLGESIAETGFRWGEATALQPRDLRRRNGRPAIRVQRAWKKDEDGKSILGPPKTRKSRRTVVITHKLDRMLRRRAKGLAPNALIFTGPEGGKWDPGTFRRLRWVPAIELAAAKYGLIKRPRIHDLRHSHASWLIAAKVPLPAIQGRLGHESITTTVDRYGHLLDALDDEVMAAIEWAMDPTAPLPGFLERSGLAAVTDGLPHVPRQLSGLAQETWKDASDMPQGGTEEGDDPVFVVTLGGREVPFADCQHAQGVADQWSDDHEDEIATMRADGWPEEKIARRGALGPEKRERWTGGGSVWTRMPERQFVYSALASYEADGTLTYEPLPMSSRWTWEFEHDGFTTRGAEFRTEFRPGGSTEAHARGINRSAVSRAFEEARVRALEVCAKHPDAGLTSTQA</sequence>
<evidence type="ECO:0000313" key="7">
    <source>
        <dbReference type="EMBL" id="OEV20714.1"/>
    </source>
</evidence>
<feature type="domain" description="Tyr recombinase" evidence="5">
    <location>
        <begin position="200"/>
        <end position="394"/>
    </location>
</feature>
<dbReference type="PATRIC" id="fig|518642.7.peg.9295"/>
<evidence type="ECO:0000256" key="4">
    <source>
        <dbReference type="PROSITE-ProRule" id="PRU01248"/>
    </source>
</evidence>